<dbReference type="InterPro" id="IPR030960">
    <property type="entry name" value="DHQS/DOIS_N"/>
</dbReference>
<reference evidence="6 7" key="1">
    <citation type="submission" date="2024-06" db="EMBL/GenBank/DDBJ databases">
        <authorList>
            <person name="Kraege A."/>
            <person name="Thomma B."/>
        </authorList>
    </citation>
    <scope>NUCLEOTIDE SEQUENCE [LARGE SCALE GENOMIC DNA]</scope>
</reference>
<accession>A0ABP1FSU9</accession>
<feature type="compositionally biased region" description="Low complexity" evidence="3">
    <location>
        <begin position="196"/>
        <end position="206"/>
    </location>
</feature>
<dbReference type="InterPro" id="IPR056179">
    <property type="entry name" value="DHQS_C"/>
</dbReference>
<gene>
    <name evidence="6" type="primary">g5435</name>
    <name evidence="6" type="ORF">VP750_LOCUS4650</name>
</gene>
<name>A0ABP1FSU9_9CHLO</name>
<evidence type="ECO:0000313" key="6">
    <source>
        <dbReference type="EMBL" id="CAL5222991.1"/>
    </source>
</evidence>
<feature type="compositionally biased region" description="Polar residues" evidence="3">
    <location>
        <begin position="168"/>
        <end position="181"/>
    </location>
</feature>
<dbReference type="EMBL" id="CAXHTA020000007">
    <property type="protein sequence ID" value="CAL5222991.1"/>
    <property type="molecule type" value="Genomic_DNA"/>
</dbReference>
<dbReference type="InterPro" id="IPR002812">
    <property type="entry name" value="DHQS"/>
</dbReference>
<feature type="region of interest" description="Disordered" evidence="3">
    <location>
        <begin position="168"/>
        <end position="211"/>
    </location>
</feature>
<keyword evidence="7" id="KW-1185">Reference proteome</keyword>
<evidence type="ECO:0000259" key="4">
    <source>
        <dbReference type="Pfam" id="PF01959"/>
    </source>
</evidence>
<evidence type="ECO:0000256" key="3">
    <source>
        <dbReference type="SAM" id="MobiDB-lite"/>
    </source>
</evidence>
<dbReference type="Pfam" id="PF01959">
    <property type="entry name" value="DHQS"/>
    <property type="match status" value="1"/>
</dbReference>
<feature type="domain" description="3-dehydroquinate synthase C-terminal" evidence="5">
    <location>
        <begin position="462"/>
        <end position="658"/>
    </location>
</feature>
<evidence type="ECO:0000256" key="1">
    <source>
        <dbReference type="ARBA" id="ARBA00022605"/>
    </source>
</evidence>
<feature type="region of interest" description="Disordered" evidence="3">
    <location>
        <begin position="38"/>
        <end position="150"/>
    </location>
</feature>
<feature type="compositionally biased region" description="Polar residues" evidence="3">
    <location>
        <begin position="62"/>
        <end position="84"/>
    </location>
</feature>
<evidence type="ECO:0000259" key="5">
    <source>
        <dbReference type="Pfam" id="PF26558"/>
    </source>
</evidence>
<protein>
    <submittedName>
        <fullName evidence="6">G5435 protein</fullName>
    </submittedName>
</protein>
<keyword evidence="1" id="KW-0028">Amino-acid biosynthesis</keyword>
<sequence length="658" mass="70937">MTGLSPPLHSYLGLGTLIDNSPEEWLADDYESEEAWLTPSKAAGLLPPLAEQQDTVSRRVSSEQLQSPSECCDSSQKTPSPSTPHQEHEATHVQHLQYSSGVASQEEEHSETALNGNSGFEEQRSGISISSSPSSPLIANSISHRPGSTVSQAELYPSPLEAIGLSSNADHSQWKSHSLQTGDAAPWPMNKPAHASGSSSGISSGSEDAESLGLDPYTARHLCLQELELLWSEECSDGDNKDSCNDDSAEKHARDLLRSLQIASLLGKLRSAVQKVDEQLAMTMAQMQESSHAKVIWVQTESKDVLTAALEAGLSTMVFDTKSADLAEQWSQIGRFQAMNISEDGAILSSSAKVGELKHISSGKELRQLQSQTFSCENLVVDMSDWRIIPAENMVAAFQNQNARLLPVARSAEDAKVMLEALEAGTDGVVLHTQEPAQVRELATWVQQRQSSRTRQSIFDIAEVVRIESVGMGDRVCVDMASLLVPGEGLLVGSFARALFLVHSECAESAYINSRPFRVNAGPVHAYLAAPGGKTAYLSELKSGSEVLVVDPHGRQRTAVVGRIKVEQRPLVLVEAKTSDDVVHSLLLQNAETVRLVGPASTSLPSEQAAGNGNEGEGQVSWRAVSVSEMQVGDRVFLRQQGAARHTGISINESILER</sequence>
<dbReference type="PANTHER" id="PTHR33563">
    <property type="match status" value="1"/>
</dbReference>
<keyword evidence="2" id="KW-0057">Aromatic amino acid biosynthesis</keyword>
<dbReference type="Proteomes" id="UP001497392">
    <property type="component" value="Unassembled WGS sequence"/>
</dbReference>
<dbReference type="Pfam" id="PF26558">
    <property type="entry name" value="DHQS_2nd"/>
    <property type="match status" value="1"/>
</dbReference>
<proteinExistence type="predicted"/>
<feature type="region of interest" description="Disordered" evidence="3">
    <location>
        <begin position="599"/>
        <end position="618"/>
    </location>
</feature>
<comment type="caution">
    <text evidence="6">The sequence shown here is derived from an EMBL/GenBank/DDBJ whole genome shotgun (WGS) entry which is preliminary data.</text>
</comment>
<feature type="compositionally biased region" description="Low complexity" evidence="3">
    <location>
        <begin position="125"/>
        <end position="143"/>
    </location>
</feature>
<feature type="domain" description="3-dehydroquinate synthase N-terminal" evidence="4">
    <location>
        <begin position="294"/>
        <end position="444"/>
    </location>
</feature>
<feature type="compositionally biased region" description="Polar residues" evidence="3">
    <location>
        <begin position="94"/>
        <end position="103"/>
    </location>
</feature>
<evidence type="ECO:0000256" key="2">
    <source>
        <dbReference type="ARBA" id="ARBA00023141"/>
    </source>
</evidence>
<dbReference type="PANTHER" id="PTHR33563:SF1">
    <property type="entry name" value="3-DEHYDROQUINATE SYNTHASE"/>
    <property type="match status" value="1"/>
</dbReference>
<evidence type="ECO:0000313" key="7">
    <source>
        <dbReference type="Proteomes" id="UP001497392"/>
    </source>
</evidence>
<organism evidence="6 7">
    <name type="scientific">Coccomyxa viridis</name>
    <dbReference type="NCBI Taxonomy" id="1274662"/>
    <lineage>
        <taxon>Eukaryota</taxon>
        <taxon>Viridiplantae</taxon>
        <taxon>Chlorophyta</taxon>
        <taxon>core chlorophytes</taxon>
        <taxon>Trebouxiophyceae</taxon>
        <taxon>Trebouxiophyceae incertae sedis</taxon>
        <taxon>Coccomyxaceae</taxon>
        <taxon>Coccomyxa</taxon>
    </lineage>
</organism>